<proteinExistence type="inferred from homology"/>
<dbReference type="AlphaFoldDB" id="A0A485AVL4"/>
<evidence type="ECO:0000256" key="2">
    <source>
        <dbReference type="ARBA" id="ARBA00005695"/>
    </source>
</evidence>
<dbReference type="PANTHER" id="PTHR30290:SF32">
    <property type="entry name" value="GLUTATHIONE-BINDING PROTEIN GSIB"/>
    <property type="match status" value="1"/>
</dbReference>
<keyword evidence="3" id="KW-0732">Signal</keyword>
<dbReference type="Gene3D" id="3.10.105.10">
    <property type="entry name" value="Dipeptide-binding Protein, Domain 3"/>
    <property type="match status" value="1"/>
</dbReference>
<name>A0A485AVL4_RAOPL</name>
<evidence type="ECO:0000256" key="1">
    <source>
        <dbReference type="ARBA" id="ARBA00004418"/>
    </source>
</evidence>
<dbReference type="Pfam" id="PF00496">
    <property type="entry name" value="SBP_bac_5"/>
    <property type="match status" value="1"/>
</dbReference>
<feature type="domain" description="Solute-binding protein family 5" evidence="4">
    <location>
        <begin position="3"/>
        <end position="97"/>
    </location>
</feature>
<organism evidence="5 6">
    <name type="scientific">Raoultella planticola</name>
    <name type="common">Klebsiella planticola</name>
    <dbReference type="NCBI Taxonomy" id="575"/>
    <lineage>
        <taxon>Bacteria</taxon>
        <taxon>Pseudomonadati</taxon>
        <taxon>Pseudomonadota</taxon>
        <taxon>Gammaproteobacteria</taxon>
        <taxon>Enterobacterales</taxon>
        <taxon>Enterobacteriaceae</taxon>
        <taxon>Klebsiella/Raoultella group</taxon>
        <taxon>Raoultella</taxon>
    </lineage>
</organism>
<sequence length="110" mass="11874">MQRYISMNVTQKPFDNPKVREAINYAINRQALVKVAFAGYATPATGVVPPSIAYAESFKPWPYDPAKARELLKEAGFPNGFSTTLWSSHNHSTAQKVLAVHPAAAGAGGD</sequence>
<dbReference type="PANTHER" id="PTHR30290">
    <property type="entry name" value="PERIPLASMIC BINDING COMPONENT OF ABC TRANSPORTER"/>
    <property type="match status" value="1"/>
</dbReference>
<dbReference type="GO" id="GO:0042938">
    <property type="term" value="P:dipeptide transport"/>
    <property type="evidence" value="ECO:0007669"/>
    <property type="project" value="TreeGrafter"/>
</dbReference>
<accession>A0A485AVL4</accession>
<protein>
    <submittedName>
        <fullName evidence="5">Glutathione-binding protein gsiB</fullName>
    </submittedName>
</protein>
<comment type="similarity">
    <text evidence="2">Belongs to the bacterial solute-binding protein 5 family.</text>
</comment>
<gene>
    <name evidence="5" type="primary">gsiB_3</name>
    <name evidence="5" type="ORF">NCTC12998_02690</name>
</gene>
<reference evidence="5 6" key="1">
    <citation type="submission" date="2019-03" db="EMBL/GenBank/DDBJ databases">
        <authorList>
            <consortium name="Pathogen Informatics"/>
        </authorList>
    </citation>
    <scope>NUCLEOTIDE SEQUENCE [LARGE SCALE GENOMIC DNA]</scope>
    <source>
        <strain evidence="5 6">NCTC12998</strain>
    </source>
</reference>
<comment type="subcellular location">
    <subcellularLocation>
        <location evidence="1">Periplasm</location>
    </subcellularLocation>
</comment>
<dbReference type="InterPro" id="IPR039424">
    <property type="entry name" value="SBP_5"/>
</dbReference>
<evidence type="ECO:0000256" key="3">
    <source>
        <dbReference type="ARBA" id="ARBA00022729"/>
    </source>
</evidence>
<evidence type="ECO:0000313" key="6">
    <source>
        <dbReference type="Proteomes" id="UP000345637"/>
    </source>
</evidence>
<dbReference type="Proteomes" id="UP000345637">
    <property type="component" value="Unassembled WGS sequence"/>
</dbReference>
<evidence type="ECO:0000313" key="5">
    <source>
        <dbReference type="EMBL" id="VFS64711.1"/>
    </source>
</evidence>
<dbReference type="InterPro" id="IPR000914">
    <property type="entry name" value="SBP_5_dom"/>
</dbReference>
<dbReference type="GO" id="GO:1904680">
    <property type="term" value="F:peptide transmembrane transporter activity"/>
    <property type="evidence" value="ECO:0007669"/>
    <property type="project" value="TreeGrafter"/>
</dbReference>
<dbReference type="SUPFAM" id="SSF53850">
    <property type="entry name" value="Periplasmic binding protein-like II"/>
    <property type="match status" value="1"/>
</dbReference>
<dbReference type="EMBL" id="CAADJE010000022">
    <property type="protein sequence ID" value="VFS64711.1"/>
    <property type="molecule type" value="Genomic_DNA"/>
</dbReference>
<evidence type="ECO:0000259" key="4">
    <source>
        <dbReference type="Pfam" id="PF00496"/>
    </source>
</evidence>
<dbReference type="GO" id="GO:0030288">
    <property type="term" value="C:outer membrane-bounded periplasmic space"/>
    <property type="evidence" value="ECO:0007669"/>
    <property type="project" value="TreeGrafter"/>
</dbReference>